<dbReference type="GO" id="GO:0030313">
    <property type="term" value="C:cell envelope"/>
    <property type="evidence" value="ECO:0007669"/>
    <property type="project" value="UniProtKB-SubCell"/>
</dbReference>
<dbReference type="NCBIfam" id="TIGR02543">
    <property type="entry name" value="List_Bact_rpt"/>
    <property type="match status" value="1"/>
</dbReference>
<reference evidence="3 4" key="1">
    <citation type="submission" date="2021-10" db="EMBL/GenBank/DDBJ databases">
        <title>Anaerobic single-cell dispensing facilitates the cultivation of human gut bacteria.</title>
        <authorList>
            <person name="Afrizal A."/>
        </authorList>
    </citation>
    <scope>NUCLEOTIDE SEQUENCE [LARGE SCALE GENOMIC DNA]</scope>
    <source>
        <strain evidence="3 4">CLA-AA-H273</strain>
    </source>
</reference>
<accession>A0AAE3D8G1</accession>
<dbReference type="Proteomes" id="UP001197795">
    <property type="component" value="Unassembled WGS sequence"/>
</dbReference>
<evidence type="ECO:0000256" key="1">
    <source>
        <dbReference type="ARBA" id="ARBA00004196"/>
    </source>
</evidence>
<dbReference type="Gene3D" id="2.60.40.4270">
    <property type="entry name" value="Listeria-Bacteroides repeat domain"/>
    <property type="match status" value="1"/>
</dbReference>
<dbReference type="InterPro" id="IPR013378">
    <property type="entry name" value="InlB-like_B-rpt"/>
</dbReference>
<proteinExistence type="predicted"/>
<evidence type="ECO:0000256" key="2">
    <source>
        <dbReference type="SAM" id="MobiDB-lite"/>
    </source>
</evidence>
<name>A0AAE3D8G1_9FIRM</name>
<comment type="caution">
    <text evidence="3">The sequence shown here is derived from an EMBL/GenBank/DDBJ whole genome shotgun (WGS) entry which is preliminary data.</text>
</comment>
<comment type="subcellular location">
    <subcellularLocation>
        <location evidence="1">Cell envelope</location>
    </subcellularLocation>
</comment>
<dbReference type="EMBL" id="JAJEPV010000037">
    <property type="protein sequence ID" value="MCC2120572.1"/>
    <property type="molecule type" value="Genomic_DNA"/>
</dbReference>
<keyword evidence="4" id="KW-1185">Reference proteome</keyword>
<dbReference type="RefSeq" id="WP_227733650.1">
    <property type="nucleotide sequence ID" value="NZ_JAJEPV010000037.1"/>
</dbReference>
<gene>
    <name evidence="3" type="ORF">LKD75_13395</name>
</gene>
<feature type="compositionally biased region" description="Pro residues" evidence="2">
    <location>
        <begin position="320"/>
        <end position="337"/>
    </location>
</feature>
<sequence>MRKTKFLGKVLSLALVITLIAGMVPEMRAKAAESVNTGWTEVTAENQEDVIKNLADLSQLDNATYINFISAAKEVHLKYFTLSDSTNGNYYYLLGKKGDSYIYLYKKYLNSYEAVEDSCTELDLNNATYYYYPQYDATFNLHEGQMSMNTSVKMIAGMLTSLPTPTRDGYIFTGWYDDPQSDKPESNKNEASPYNVYSSATEIHAHWCKKWADGSKDWVRATTIKELESAELPFFTLQEAEKFADEYIVRYPYPTDTYEVIIGRIYNYSTVCYIVYDSKYKSVGYYPDPATLEENMSQHTYYVLRTPGTTSDDSENPSVTPTPAPAPVTPTPAPAPVTPTTAPSAGDTSSDSSDSGSSAPEPVLTTTNIAGEQITGWDAITKVISTQTKDKQQNVSGANQDLLHVDASGFDKTIPAATVKAVSTSALRGLHVFISNSDAVTFLAKSKLSGYKETNFEHKDTVTEHSRTIDFTNKQALGTNVVFHTTVPVKNGEVTVYKVDANGRTRIVKTVSNAGGQVCFPITETATYVLEY</sequence>
<feature type="region of interest" description="Disordered" evidence="2">
    <location>
        <begin position="305"/>
        <end position="370"/>
    </location>
</feature>
<dbReference type="InterPro" id="IPR042229">
    <property type="entry name" value="Listeria/Bacterioides_rpt_sf"/>
</dbReference>
<evidence type="ECO:0000313" key="3">
    <source>
        <dbReference type="EMBL" id="MCC2120572.1"/>
    </source>
</evidence>
<dbReference type="AlphaFoldDB" id="A0AAE3D8G1"/>
<feature type="compositionally biased region" description="Low complexity" evidence="2">
    <location>
        <begin position="338"/>
        <end position="360"/>
    </location>
</feature>
<protein>
    <submittedName>
        <fullName evidence="3">InlB B-repeat-containing protein</fullName>
    </submittedName>
</protein>
<evidence type="ECO:0000313" key="4">
    <source>
        <dbReference type="Proteomes" id="UP001197795"/>
    </source>
</evidence>
<dbReference type="Pfam" id="PF09479">
    <property type="entry name" value="Flg_new"/>
    <property type="match status" value="1"/>
</dbReference>
<organism evidence="3 4">
    <name type="scientific">Waltera acetigignens</name>
    <dbReference type="NCBI Taxonomy" id="2981769"/>
    <lineage>
        <taxon>Bacteria</taxon>
        <taxon>Bacillati</taxon>
        <taxon>Bacillota</taxon>
        <taxon>Clostridia</taxon>
        <taxon>Lachnospirales</taxon>
        <taxon>Lachnospiraceae</taxon>
        <taxon>Waltera</taxon>
    </lineage>
</organism>